<dbReference type="InterPro" id="IPR036513">
    <property type="entry name" value="STAS_dom_sf"/>
</dbReference>
<dbReference type="CDD" id="cd07043">
    <property type="entry name" value="STAS_anti-anti-sigma_factors"/>
    <property type="match status" value="1"/>
</dbReference>
<comment type="caution">
    <text evidence="2">The sequence shown here is derived from an EMBL/GenBank/DDBJ whole genome shotgun (WGS) entry which is preliminary data.</text>
</comment>
<reference evidence="3" key="1">
    <citation type="submission" date="2023-07" db="EMBL/GenBank/DDBJ databases">
        <title>Marinomonas vulgaris A79, complete genome.</title>
        <authorList>
            <person name="Ying J.-J."/>
        </authorList>
    </citation>
    <scope>NUCLEOTIDE SEQUENCE [LARGE SCALE GENOMIC DNA]</scope>
    <source>
        <strain evidence="3">A79</strain>
    </source>
</reference>
<keyword evidence="3" id="KW-1185">Reference proteome</keyword>
<sequence>MVDSFFDTHTECLIIQVKARFDYHCQKAFKEAFLSVKNVMSYEVNLANVLHLDSSALGMLLLLRDHAGERSTQIRLVHVNRAVINTLKMANFHRLFEITE</sequence>
<organism evidence="2 3">
    <name type="scientific">Marinomonas vulgaris</name>
    <dbReference type="NCBI Taxonomy" id="2823372"/>
    <lineage>
        <taxon>Bacteria</taxon>
        <taxon>Pseudomonadati</taxon>
        <taxon>Pseudomonadota</taxon>
        <taxon>Gammaproteobacteria</taxon>
        <taxon>Oceanospirillales</taxon>
        <taxon>Oceanospirillaceae</taxon>
        <taxon>Marinomonas</taxon>
    </lineage>
</organism>
<accession>A0ABS5HAJ5</accession>
<evidence type="ECO:0000259" key="1">
    <source>
        <dbReference type="PROSITE" id="PS50801"/>
    </source>
</evidence>
<proteinExistence type="predicted"/>
<evidence type="ECO:0000313" key="3">
    <source>
        <dbReference type="Proteomes" id="UP000679722"/>
    </source>
</evidence>
<dbReference type="PROSITE" id="PS50801">
    <property type="entry name" value="STAS"/>
    <property type="match status" value="1"/>
</dbReference>
<dbReference type="SUPFAM" id="SSF52091">
    <property type="entry name" value="SpoIIaa-like"/>
    <property type="match status" value="1"/>
</dbReference>
<dbReference type="InterPro" id="IPR002645">
    <property type="entry name" value="STAS_dom"/>
</dbReference>
<dbReference type="Proteomes" id="UP000679722">
    <property type="component" value="Unassembled WGS sequence"/>
</dbReference>
<evidence type="ECO:0000313" key="2">
    <source>
        <dbReference type="EMBL" id="MBR7888691.1"/>
    </source>
</evidence>
<dbReference type="RefSeq" id="WP_211536030.1">
    <property type="nucleotide sequence ID" value="NZ_JAGSSV010000006.1"/>
</dbReference>
<dbReference type="Pfam" id="PF01740">
    <property type="entry name" value="STAS"/>
    <property type="match status" value="1"/>
</dbReference>
<dbReference type="Gene3D" id="3.30.750.24">
    <property type="entry name" value="STAS domain"/>
    <property type="match status" value="1"/>
</dbReference>
<dbReference type="EMBL" id="JAGSSV010000006">
    <property type="protein sequence ID" value="MBR7888691.1"/>
    <property type="molecule type" value="Genomic_DNA"/>
</dbReference>
<feature type="domain" description="STAS" evidence="1">
    <location>
        <begin position="13"/>
        <end position="100"/>
    </location>
</feature>
<protein>
    <submittedName>
        <fullName evidence="2">STAS domain-containing protein</fullName>
    </submittedName>
</protein>
<gene>
    <name evidence="2" type="ORF">J9B83_07015</name>
</gene>
<name>A0ABS5HAJ5_9GAMM</name>